<evidence type="ECO:0000259" key="6">
    <source>
        <dbReference type="PROSITE" id="PS51755"/>
    </source>
</evidence>
<dbReference type="Gene3D" id="3.40.50.300">
    <property type="entry name" value="P-loop containing nucleotide triphosphate hydrolases"/>
    <property type="match status" value="1"/>
</dbReference>
<dbReference type="InterPro" id="IPR036388">
    <property type="entry name" value="WH-like_DNA-bd_sf"/>
</dbReference>
<dbReference type="InterPro" id="IPR027417">
    <property type="entry name" value="P-loop_NTPase"/>
</dbReference>
<keyword evidence="8" id="KW-1185">Reference proteome</keyword>
<evidence type="ECO:0000256" key="1">
    <source>
        <dbReference type="ARBA" id="ARBA00005820"/>
    </source>
</evidence>
<dbReference type="SMART" id="SM01043">
    <property type="entry name" value="BTAD"/>
    <property type="match status" value="1"/>
</dbReference>
<dbReference type="SMART" id="SM00028">
    <property type="entry name" value="TPR"/>
    <property type="match status" value="8"/>
</dbReference>
<dbReference type="InterPro" id="IPR019734">
    <property type="entry name" value="TPR_rpt"/>
</dbReference>
<dbReference type="Gene3D" id="1.25.40.10">
    <property type="entry name" value="Tetratricopeptide repeat domain"/>
    <property type="match status" value="4"/>
</dbReference>
<dbReference type="AlphaFoldDB" id="A0A9Q9IS63"/>
<dbReference type="InterPro" id="IPR051677">
    <property type="entry name" value="AfsR-DnrI-RedD_regulator"/>
</dbReference>
<dbReference type="KEGG" id="daur:Daura_23220"/>
<feature type="domain" description="OmpR/PhoB-type" evidence="6">
    <location>
        <begin position="1"/>
        <end position="96"/>
    </location>
</feature>
<dbReference type="PRINTS" id="PR00364">
    <property type="entry name" value="DISEASERSIST"/>
</dbReference>
<evidence type="ECO:0000256" key="2">
    <source>
        <dbReference type="ARBA" id="ARBA00023015"/>
    </source>
</evidence>
<dbReference type="InterPro" id="IPR016032">
    <property type="entry name" value="Sig_transdc_resp-reg_C-effctor"/>
</dbReference>
<dbReference type="PROSITE" id="PS51755">
    <property type="entry name" value="OMPR_PHOB"/>
    <property type="match status" value="1"/>
</dbReference>
<evidence type="ECO:0000313" key="8">
    <source>
        <dbReference type="Proteomes" id="UP001058003"/>
    </source>
</evidence>
<feature type="DNA-binding region" description="OmpR/PhoB-type" evidence="5">
    <location>
        <begin position="1"/>
        <end position="96"/>
    </location>
</feature>
<evidence type="ECO:0000256" key="3">
    <source>
        <dbReference type="ARBA" id="ARBA00023125"/>
    </source>
</evidence>
<dbReference type="RefSeq" id="WP_033361602.1">
    <property type="nucleotide sequence ID" value="NZ_CP073767.1"/>
</dbReference>
<protein>
    <submittedName>
        <fullName evidence="7">Tetratricopeptide repeat protein</fullName>
    </submittedName>
</protein>
<name>A0A9Q9IS63_9ACTN</name>
<dbReference type="PANTHER" id="PTHR35807">
    <property type="entry name" value="TRANSCRIPTIONAL REGULATOR REDD-RELATED"/>
    <property type="match status" value="1"/>
</dbReference>
<dbReference type="Pfam" id="PF03704">
    <property type="entry name" value="BTAD"/>
    <property type="match status" value="1"/>
</dbReference>
<dbReference type="PANTHER" id="PTHR35807:SF1">
    <property type="entry name" value="TRANSCRIPTIONAL REGULATOR REDD"/>
    <property type="match status" value="1"/>
</dbReference>
<dbReference type="GO" id="GO:0003677">
    <property type="term" value="F:DNA binding"/>
    <property type="evidence" value="ECO:0007669"/>
    <property type="project" value="UniProtKB-UniRule"/>
</dbReference>
<dbReference type="CDD" id="cd15831">
    <property type="entry name" value="BTAD"/>
    <property type="match status" value="1"/>
</dbReference>
<comment type="similarity">
    <text evidence="1">Belongs to the AfsR/DnrI/RedD regulatory family.</text>
</comment>
<dbReference type="OrthoDB" id="7628974at2"/>
<evidence type="ECO:0000256" key="4">
    <source>
        <dbReference type="ARBA" id="ARBA00023163"/>
    </source>
</evidence>
<dbReference type="Pfam" id="PF13424">
    <property type="entry name" value="TPR_12"/>
    <property type="match status" value="2"/>
</dbReference>
<dbReference type="InterPro" id="IPR005158">
    <property type="entry name" value="BTAD"/>
</dbReference>
<dbReference type="GO" id="GO:0043531">
    <property type="term" value="F:ADP binding"/>
    <property type="evidence" value="ECO:0007669"/>
    <property type="project" value="InterPro"/>
</dbReference>
<dbReference type="SMART" id="SM00862">
    <property type="entry name" value="Trans_reg_C"/>
    <property type="match status" value="1"/>
</dbReference>
<organism evidence="7 8">
    <name type="scientific">Dactylosporangium aurantiacum</name>
    <dbReference type="NCBI Taxonomy" id="35754"/>
    <lineage>
        <taxon>Bacteria</taxon>
        <taxon>Bacillati</taxon>
        <taxon>Actinomycetota</taxon>
        <taxon>Actinomycetes</taxon>
        <taxon>Micromonosporales</taxon>
        <taxon>Micromonosporaceae</taxon>
        <taxon>Dactylosporangium</taxon>
    </lineage>
</organism>
<evidence type="ECO:0000313" key="7">
    <source>
        <dbReference type="EMBL" id="UWZ58822.1"/>
    </source>
</evidence>
<keyword evidence="3 5" id="KW-0238">DNA-binding</keyword>
<dbReference type="SUPFAM" id="SSF52540">
    <property type="entry name" value="P-loop containing nucleoside triphosphate hydrolases"/>
    <property type="match status" value="1"/>
</dbReference>
<dbReference type="Gene3D" id="1.10.10.10">
    <property type="entry name" value="Winged helix-like DNA-binding domain superfamily/Winged helix DNA-binding domain"/>
    <property type="match status" value="1"/>
</dbReference>
<accession>A0A9Q9IS63</accession>
<dbReference type="SUPFAM" id="SSF46894">
    <property type="entry name" value="C-terminal effector domain of the bipartite response regulators"/>
    <property type="match status" value="1"/>
</dbReference>
<gene>
    <name evidence="7" type="ORF">Daura_23220</name>
</gene>
<dbReference type="GO" id="GO:0006355">
    <property type="term" value="P:regulation of DNA-templated transcription"/>
    <property type="evidence" value="ECO:0007669"/>
    <property type="project" value="InterPro"/>
</dbReference>
<dbReference type="GO" id="GO:0000160">
    <property type="term" value="P:phosphorelay signal transduction system"/>
    <property type="evidence" value="ECO:0007669"/>
    <property type="project" value="InterPro"/>
</dbReference>
<evidence type="ECO:0000256" key="5">
    <source>
        <dbReference type="PROSITE-ProRule" id="PRU01091"/>
    </source>
</evidence>
<dbReference type="SUPFAM" id="SSF48452">
    <property type="entry name" value="TPR-like"/>
    <property type="match status" value="3"/>
</dbReference>
<proteinExistence type="inferred from homology"/>
<dbReference type="Proteomes" id="UP001058003">
    <property type="component" value="Chromosome"/>
</dbReference>
<dbReference type="EMBL" id="CP073767">
    <property type="protein sequence ID" value="UWZ58822.1"/>
    <property type="molecule type" value="Genomic_DNA"/>
</dbReference>
<keyword evidence="4" id="KW-0804">Transcription</keyword>
<reference evidence="7" key="1">
    <citation type="submission" date="2021-04" db="EMBL/GenBank/DDBJ databases">
        <title>Dactylosporangium aurantiacum NRRL B-8018 full assembly.</title>
        <authorList>
            <person name="Hartkoorn R.C."/>
            <person name="Beaudoing E."/>
            <person name="Hot D."/>
        </authorList>
    </citation>
    <scope>NUCLEOTIDE SEQUENCE</scope>
    <source>
        <strain evidence="7">NRRL B-8018</strain>
    </source>
</reference>
<dbReference type="InterPro" id="IPR001867">
    <property type="entry name" value="OmpR/PhoB-type_DNA-bd"/>
</dbReference>
<keyword evidence="2" id="KW-0805">Transcription regulation</keyword>
<dbReference type="InterPro" id="IPR011990">
    <property type="entry name" value="TPR-like_helical_dom_sf"/>
</dbReference>
<sequence length="1082" mass="114238">MFHLLGTVTLDTAGAEVELGPAKQRIVLAALLADAGLTVTVPDLVDRVWGDEPPAEARNSLYTYVSRLRRLLRRTSVPGDEPASLIRHSGGYELRIDPDRVDVHRFRRLVTGASGDAGSDAQRAGALWEALQLWRGTPLADLPGEWAARTRQRWCGERVAATLAWADVELRRDRPAAVIGPLTALAVEHPLDESLTAALMRALHAGGRGAEALDRYARTRRRLIDELGVEPGRELQVVHLSILHGSAGNAPASPSDGACTAAAAPAQLPPAVAAFTGQAAGLAALDTVLSEAAGPAGHGVVTITGTAGVGKTALAVHWAHQRADRFPDGQLYVNLRGYAAGPPVPPIDALAALLRALGVGAERVPVELGEATALYRSMLAGRRVLVVLDNARAPEQVRPLLPGAPGCLALITSRDRLGGLVALDGAHRVTVDVLAAAEAALLLERLLGEQRVRAEREAAAELAAACAYLPLALRIAAANLAGRPHRSIAGQVTELRAGNRLAALTIDGDEEAAVRVAFDLSYRSVSPAARRMFRLLGLVPGADVPVAAAAALTGADPAATAPLLDQLAAAHLIDECAADRYTFHDLLRRYAREHAETGDDGHGESVAALQRLLSWYLHTLDRATRLLHGHMTLLPLPPGAPPGLEFAGTAEALAWLDGERHNLVAAVRHAAERGPHETAWLLADRLRPHCVVGGHLVDLVAVAGAGLAAAEAAADLGGQSSMRHGLGCADYLLGRHDSAVGHLRQALALAAHAGWRDGEAAFTGNLGLVQHEVGQLADALRQHRRALELYRLGGHLGSAANVMINLGNVYHDMGRLVDAAVILTESVTLNRQAGLDGGAAAAMDSLGTVEHSLGHFDRALDLSARALAIHRRVGSRYHEARLLSRTARVHADLGDLERAFDLAEAGVELSRDIGERRAEASAATALAAVHEAQGRLDAAARWYRDALAAADEIDIPYLSAAALAGLASAYGRLEQYETGLDHARRALDITARCGFRLLEGQVLSTVARLHLDAGRPDQAVEHARRALDNHRGTGHRLGEAGTLAILAEACRDGGLYRRAALDLFAELGVPAPKQLRVASVPR</sequence>
<dbReference type="Pfam" id="PF00486">
    <property type="entry name" value="Trans_reg_C"/>
    <property type="match status" value="1"/>
</dbReference>